<comment type="caution">
    <text evidence="1">The sequence shown here is derived from an EMBL/GenBank/DDBJ whole genome shotgun (WGS) entry which is preliminary data.</text>
</comment>
<gene>
    <name evidence="1" type="ORF">WJX74_002220</name>
</gene>
<dbReference type="AlphaFoldDB" id="A0AAW1S1N9"/>
<sequence length="304" mass="32228">MENVNPDKLGQLTRQGLQATGHFFKPVLPYAVQASASAIGFSLGLGVCQAMGLVLRVSCGTPVAGPVMGMLGVGLSSAMAGQASLYSQQRLAAHPSGLLRLRAPSRPLMSRQDLLTDALVGIAAYKMLGGRFRAVLPSDLCKPGAFAHESLPTVGAGYAGETSRAELRRLMRRDGCHHCGWKRGQCIGDHIPPNKLAWAGNSQAERLANSLASAVNKARKTSKWTAVKQGAAAMQSVLSSAGASPRSAAGLQRFYPQCRKCSQLQAAAVRSNRTRLILHKGGPRSWYFAGVLVGLRHYYAIPGP</sequence>
<accession>A0AAW1S1N9</accession>
<dbReference type="PANTHER" id="PTHR38585:SF1">
    <property type="entry name" value="TRANSMEMBRANE PROTEIN"/>
    <property type="match status" value="1"/>
</dbReference>
<protein>
    <submittedName>
        <fullName evidence="1">Uncharacterized protein</fullName>
    </submittedName>
</protein>
<dbReference type="Proteomes" id="UP001438707">
    <property type="component" value="Unassembled WGS sequence"/>
</dbReference>
<dbReference type="EMBL" id="JALJOS010000004">
    <property type="protein sequence ID" value="KAK9840023.1"/>
    <property type="molecule type" value="Genomic_DNA"/>
</dbReference>
<dbReference type="PANTHER" id="PTHR38585">
    <property type="entry name" value="TRANSMEMBRANE PROTEIN"/>
    <property type="match status" value="1"/>
</dbReference>
<organism evidence="1 2">
    <name type="scientific">Apatococcus lobatus</name>
    <dbReference type="NCBI Taxonomy" id="904363"/>
    <lineage>
        <taxon>Eukaryota</taxon>
        <taxon>Viridiplantae</taxon>
        <taxon>Chlorophyta</taxon>
        <taxon>core chlorophytes</taxon>
        <taxon>Trebouxiophyceae</taxon>
        <taxon>Chlorellales</taxon>
        <taxon>Chlorellaceae</taxon>
        <taxon>Apatococcus</taxon>
    </lineage>
</organism>
<evidence type="ECO:0000313" key="1">
    <source>
        <dbReference type="EMBL" id="KAK9840023.1"/>
    </source>
</evidence>
<name>A0AAW1S1N9_9CHLO</name>
<proteinExistence type="predicted"/>
<reference evidence="1 2" key="1">
    <citation type="journal article" date="2024" name="Nat. Commun.">
        <title>Phylogenomics reveals the evolutionary origins of lichenization in chlorophyte algae.</title>
        <authorList>
            <person name="Puginier C."/>
            <person name="Libourel C."/>
            <person name="Otte J."/>
            <person name="Skaloud P."/>
            <person name="Haon M."/>
            <person name="Grisel S."/>
            <person name="Petersen M."/>
            <person name="Berrin J.G."/>
            <person name="Delaux P.M."/>
            <person name="Dal Grande F."/>
            <person name="Keller J."/>
        </authorList>
    </citation>
    <scope>NUCLEOTIDE SEQUENCE [LARGE SCALE GENOMIC DNA]</scope>
    <source>
        <strain evidence="1 2">SAG 2145</strain>
    </source>
</reference>
<keyword evidence="2" id="KW-1185">Reference proteome</keyword>
<evidence type="ECO:0000313" key="2">
    <source>
        <dbReference type="Proteomes" id="UP001438707"/>
    </source>
</evidence>